<dbReference type="InterPro" id="IPR013597">
    <property type="entry name" value="Mat_intron_G2"/>
</dbReference>
<sequence length="415" mass="47387">MQRIYSLYGKLLSATALRRAYEQVRRAKGAAGIDRQSLRDFGAQLDNNLQTLLLELTNKTYQAQPVRRVEIPKDDGGVRLLGIPSVRDRIVQQALLNILQPIFDIDFHPSSYGYRPKRSCHDAINKATLFIRQYGRRWVVDMDLSKCFDRLSHDLIIEGVKRKVTDGSVLGLIRQFLTSGVTVGDKREPSMQGSPQGGVISPLLANIYLDTFDQEMKRRGHRIVRYADDILILCTSRKGAEHALAVATQLLEQDLQLLVNKDKTHIAHSDDGVKFLGVEIGSAYTRIQAKKVAGFKAKLKALTKRNSGLPLREVIARINPLLRGFANYFKIANSLKVLTALSKWIRRRLRAIQLKLWKKPTRLHRRLRQLGVKGRLKFINMRSWRSANCPLATIAMTNNWFDEQGFYRLERAFNN</sequence>
<name>A0ABS0WKP4_9ALTE</name>
<organism evidence="3 4">
    <name type="scientific">Paraglaciecola chathamensis</name>
    <dbReference type="NCBI Taxonomy" id="368405"/>
    <lineage>
        <taxon>Bacteria</taxon>
        <taxon>Pseudomonadati</taxon>
        <taxon>Pseudomonadota</taxon>
        <taxon>Gammaproteobacteria</taxon>
        <taxon>Alteromonadales</taxon>
        <taxon>Alteromonadaceae</taxon>
        <taxon>Paraglaciecola</taxon>
    </lineage>
</organism>
<feature type="domain" description="Reverse transcriptase" evidence="2">
    <location>
        <begin position="52"/>
        <end position="280"/>
    </location>
</feature>
<dbReference type="SUPFAM" id="SSF56672">
    <property type="entry name" value="DNA/RNA polymerases"/>
    <property type="match status" value="1"/>
</dbReference>
<accession>A0ABS0WKP4</accession>
<evidence type="ECO:0000259" key="2">
    <source>
        <dbReference type="PROSITE" id="PS50878"/>
    </source>
</evidence>
<dbReference type="InterPro" id="IPR051083">
    <property type="entry name" value="GrpII_Intron_Splice-Mob/Def"/>
</dbReference>
<dbReference type="RefSeq" id="WP_198826199.1">
    <property type="nucleotide sequence ID" value="NZ_JAEILT010000073.1"/>
</dbReference>
<evidence type="ECO:0000313" key="3">
    <source>
        <dbReference type="EMBL" id="MBJ2139049.1"/>
    </source>
</evidence>
<dbReference type="InterPro" id="IPR043128">
    <property type="entry name" value="Rev_trsase/Diguanyl_cyclase"/>
</dbReference>
<dbReference type="InterPro" id="IPR030931">
    <property type="entry name" value="Group_II_RT_mat"/>
</dbReference>
<dbReference type="EC" id="2.7.7.49" evidence="3"/>
<dbReference type="InterPro" id="IPR043502">
    <property type="entry name" value="DNA/RNA_pol_sf"/>
</dbReference>
<dbReference type="PANTHER" id="PTHR34047">
    <property type="entry name" value="NUCLEAR INTRON MATURASE 1, MITOCHONDRIAL-RELATED"/>
    <property type="match status" value="1"/>
</dbReference>
<comment type="similarity">
    <text evidence="1">Belongs to the bacterial reverse transcriptase family.</text>
</comment>
<protein>
    <submittedName>
        <fullName evidence="3">Group II intron reverse transcriptase/maturase</fullName>
        <ecNumber evidence="3">2.7.7.49</ecNumber>
    </submittedName>
</protein>
<reference evidence="3 4" key="1">
    <citation type="submission" date="2020-12" db="EMBL/GenBank/DDBJ databases">
        <title>Draft genome sequences of nine environmental bacterial isolates colonizing plastic.</title>
        <authorList>
            <person name="Borre I."/>
            <person name="Sonnenschein E.C."/>
        </authorList>
    </citation>
    <scope>NUCLEOTIDE SEQUENCE [LARGE SCALE GENOMIC DNA]</scope>
    <source>
        <strain evidence="3 4">IB30</strain>
    </source>
</reference>
<dbReference type="Pfam" id="PF08388">
    <property type="entry name" value="GIIM"/>
    <property type="match status" value="1"/>
</dbReference>
<dbReference type="InterPro" id="IPR000477">
    <property type="entry name" value="RT_dom"/>
</dbReference>
<keyword evidence="3" id="KW-0548">Nucleotidyltransferase</keyword>
<dbReference type="CDD" id="cd01651">
    <property type="entry name" value="RT_G2_intron"/>
    <property type="match status" value="1"/>
</dbReference>
<evidence type="ECO:0000256" key="1">
    <source>
        <dbReference type="ARBA" id="ARBA00034120"/>
    </source>
</evidence>
<dbReference type="Proteomes" id="UP000649232">
    <property type="component" value="Unassembled WGS sequence"/>
</dbReference>
<dbReference type="PROSITE" id="PS50878">
    <property type="entry name" value="RT_POL"/>
    <property type="match status" value="1"/>
</dbReference>
<dbReference type="NCBIfam" id="TIGR04416">
    <property type="entry name" value="group_II_RT_mat"/>
    <property type="match status" value="1"/>
</dbReference>
<keyword evidence="3" id="KW-0695">RNA-directed DNA polymerase</keyword>
<gene>
    <name evidence="3" type="primary">ltrA</name>
    <name evidence="3" type="ORF">JEU11_21650</name>
</gene>
<evidence type="ECO:0000313" key="4">
    <source>
        <dbReference type="Proteomes" id="UP000649232"/>
    </source>
</evidence>
<dbReference type="GO" id="GO:0003964">
    <property type="term" value="F:RNA-directed DNA polymerase activity"/>
    <property type="evidence" value="ECO:0007669"/>
    <property type="project" value="UniProtKB-KW"/>
</dbReference>
<dbReference type="PANTHER" id="PTHR34047:SF8">
    <property type="entry name" value="PROTEIN YKFC"/>
    <property type="match status" value="1"/>
</dbReference>
<proteinExistence type="inferred from homology"/>
<keyword evidence="3" id="KW-0808">Transferase</keyword>
<dbReference type="Gene3D" id="3.30.70.270">
    <property type="match status" value="1"/>
</dbReference>
<dbReference type="Pfam" id="PF00078">
    <property type="entry name" value="RVT_1"/>
    <property type="match status" value="1"/>
</dbReference>
<comment type="caution">
    <text evidence="3">The sequence shown here is derived from an EMBL/GenBank/DDBJ whole genome shotgun (WGS) entry which is preliminary data.</text>
</comment>
<dbReference type="EMBL" id="JAEILT010000073">
    <property type="protein sequence ID" value="MBJ2139049.1"/>
    <property type="molecule type" value="Genomic_DNA"/>
</dbReference>